<name>A0ABR1LC93_9PEZI</name>
<organism evidence="2 3">
    <name type="scientific">Phyllosticta citribraziliensis</name>
    <dbReference type="NCBI Taxonomy" id="989973"/>
    <lineage>
        <taxon>Eukaryota</taxon>
        <taxon>Fungi</taxon>
        <taxon>Dikarya</taxon>
        <taxon>Ascomycota</taxon>
        <taxon>Pezizomycotina</taxon>
        <taxon>Dothideomycetes</taxon>
        <taxon>Dothideomycetes incertae sedis</taxon>
        <taxon>Botryosphaeriales</taxon>
        <taxon>Phyllostictaceae</taxon>
        <taxon>Phyllosticta</taxon>
    </lineage>
</organism>
<feature type="compositionally biased region" description="Polar residues" evidence="1">
    <location>
        <begin position="49"/>
        <end position="59"/>
    </location>
</feature>
<dbReference type="RefSeq" id="XP_066652251.1">
    <property type="nucleotide sequence ID" value="XM_066797722.1"/>
</dbReference>
<proteinExistence type="predicted"/>
<evidence type="ECO:0000256" key="1">
    <source>
        <dbReference type="SAM" id="MobiDB-lite"/>
    </source>
</evidence>
<protein>
    <submittedName>
        <fullName evidence="2">Uncharacterized protein</fullName>
    </submittedName>
</protein>
<evidence type="ECO:0000313" key="3">
    <source>
        <dbReference type="Proteomes" id="UP001360953"/>
    </source>
</evidence>
<dbReference type="EMBL" id="JBBPEH010000010">
    <property type="protein sequence ID" value="KAK7532858.1"/>
    <property type="molecule type" value="Genomic_DNA"/>
</dbReference>
<dbReference type="Proteomes" id="UP001360953">
    <property type="component" value="Unassembled WGS sequence"/>
</dbReference>
<feature type="region of interest" description="Disordered" evidence="1">
    <location>
        <begin position="41"/>
        <end position="84"/>
    </location>
</feature>
<accession>A0ABR1LC93</accession>
<evidence type="ECO:0000313" key="2">
    <source>
        <dbReference type="EMBL" id="KAK7532858.1"/>
    </source>
</evidence>
<dbReference type="GeneID" id="92030628"/>
<gene>
    <name evidence="2" type="ORF">J3D65DRAFT_58265</name>
</gene>
<comment type="caution">
    <text evidence="2">The sequence shown here is derived from an EMBL/GenBank/DDBJ whole genome shotgun (WGS) entry which is preliminary data.</text>
</comment>
<reference evidence="2 3" key="1">
    <citation type="submission" date="2024-04" db="EMBL/GenBank/DDBJ databases">
        <title>Phyllosticta paracitricarpa is synonymous to the EU quarantine fungus P. citricarpa based on phylogenomic analyses.</title>
        <authorList>
            <consortium name="Lawrence Berkeley National Laboratory"/>
            <person name="Van ingen-buijs V.A."/>
            <person name="Van westerhoven A.C."/>
            <person name="Haridas S."/>
            <person name="Skiadas P."/>
            <person name="Martin F."/>
            <person name="Groenewald J.Z."/>
            <person name="Crous P.W."/>
            <person name="Seidl M.F."/>
        </authorList>
    </citation>
    <scope>NUCLEOTIDE SEQUENCE [LARGE SCALE GENOMIC DNA]</scope>
    <source>
        <strain evidence="2 3">CPC 17464</strain>
    </source>
</reference>
<keyword evidence="3" id="KW-1185">Reference proteome</keyword>
<sequence>MYKYGAQHIEADFLPSLPHNRSSSHCTALRYHYSLSTTPLPVPSTTASRSDQTDCLGSNPQPPALTPKHHTPPPNKSRVPRPSFHACSHARPIAATDKLTATLFPLLFTPLCPSALSPSCDFFLLLSFPLQSVSFRHLTISLMKRIERVCPSPASPLYLASSPATKQSSVHHAGINRPGWRGASCFDFEVQVQFQVEFEFGFEISVPEQAAPTPFLPPSLHSASNQASRLIN</sequence>